<evidence type="ECO:0000313" key="1">
    <source>
        <dbReference type="EMBL" id="VFS90890.1"/>
    </source>
</evidence>
<keyword evidence="2" id="KW-1185">Reference proteome</keyword>
<accession>A0A485D1J2</accession>
<proteinExistence type="predicted"/>
<organism evidence="1 2">
    <name type="scientific">Kluyvera cryocrescens</name>
    <name type="common">Kluyvera citrophila</name>
    <dbReference type="NCBI Taxonomy" id="580"/>
    <lineage>
        <taxon>Bacteria</taxon>
        <taxon>Pseudomonadati</taxon>
        <taxon>Pseudomonadota</taxon>
        <taxon>Gammaproteobacteria</taxon>
        <taxon>Enterobacterales</taxon>
        <taxon>Enterobacteriaceae</taxon>
        <taxon>Kluyvera</taxon>
    </lineage>
</organism>
<evidence type="ECO:0000313" key="2">
    <source>
        <dbReference type="Proteomes" id="UP000401081"/>
    </source>
</evidence>
<dbReference type="RefSeq" id="WP_061284541.1">
    <property type="nucleotide sequence ID" value="NZ_BCTM01000029.1"/>
</dbReference>
<protein>
    <submittedName>
        <fullName evidence="1">Uncharacterized protein</fullName>
    </submittedName>
</protein>
<gene>
    <name evidence="1" type="ORF">NCTC12993_07527</name>
</gene>
<dbReference type="AlphaFoldDB" id="A0A485D1J2"/>
<reference evidence="1 2" key="1">
    <citation type="submission" date="2019-03" db="EMBL/GenBank/DDBJ databases">
        <authorList>
            <consortium name="Pathogen Informatics"/>
        </authorList>
    </citation>
    <scope>NUCLEOTIDE SEQUENCE [LARGE SCALE GENOMIC DNA]</scope>
    <source>
        <strain evidence="1 2">NCTC12993</strain>
    </source>
</reference>
<sequence>MNNKKLRQISSIIILPPRGNIYFSYGSLRYYRAALFPFGADLFLKIGVVYFKSIKNSGLPYWHGAC</sequence>
<dbReference type="EMBL" id="CAADJD010000034">
    <property type="protein sequence ID" value="VFS90890.1"/>
    <property type="molecule type" value="Genomic_DNA"/>
</dbReference>
<dbReference type="Proteomes" id="UP000401081">
    <property type="component" value="Unassembled WGS sequence"/>
</dbReference>
<name>A0A485D1J2_KLUCR</name>